<dbReference type="OrthoDB" id="64477at2759"/>
<gene>
    <name evidence="3" type="ORF">L227DRAFT_655246</name>
</gene>
<dbReference type="SUPFAM" id="SSF55729">
    <property type="entry name" value="Acyl-CoA N-acyltransferases (Nat)"/>
    <property type="match status" value="1"/>
</dbReference>
<evidence type="ECO:0000313" key="3">
    <source>
        <dbReference type="EMBL" id="RPD57665.1"/>
    </source>
</evidence>
<dbReference type="EMBL" id="ML122279">
    <property type="protein sequence ID" value="RPD57665.1"/>
    <property type="molecule type" value="Genomic_DNA"/>
</dbReference>
<dbReference type="PANTHER" id="PTHR43415">
    <property type="entry name" value="SPERMIDINE N(1)-ACETYLTRANSFERASE"/>
    <property type="match status" value="1"/>
</dbReference>
<feature type="region of interest" description="Disordered" evidence="1">
    <location>
        <begin position="326"/>
        <end position="394"/>
    </location>
</feature>
<reference evidence="3" key="1">
    <citation type="journal article" date="2018" name="Genome Biol. Evol.">
        <title>Genomics and development of Lentinus tigrinus, a white-rot wood-decaying mushroom with dimorphic fruiting bodies.</title>
        <authorList>
            <person name="Wu B."/>
            <person name="Xu Z."/>
            <person name="Knudson A."/>
            <person name="Carlson A."/>
            <person name="Chen N."/>
            <person name="Kovaka S."/>
            <person name="LaButti K."/>
            <person name="Lipzen A."/>
            <person name="Pennachio C."/>
            <person name="Riley R."/>
            <person name="Schakwitz W."/>
            <person name="Umezawa K."/>
            <person name="Ohm R.A."/>
            <person name="Grigoriev I.V."/>
            <person name="Nagy L.G."/>
            <person name="Gibbons J."/>
            <person name="Hibbett D."/>
        </authorList>
    </citation>
    <scope>NUCLEOTIDE SEQUENCE [LARGE SCALE GENOMIC DNA]</scope>
    <source>
        <strain evidence="3">ALCF2SS1-6</strain>
    </source>
</reference>
<organism evidence="3 4">
    <name type="scientific">Lentinus tigrinus ALCF2SS1-6</name>
    <dbReference type="NCBI Taxonomy" id="1328759"/>
    <lineage>
        <taxon>Eukaryota</taxon>
        <taxon>Fungi</taxon>
        <taxon>Dikarya</taxon>
        <taxon>Basidiomycota</taxon>
        <taxon>Agaricomycotina</taxon>
        <taxon>Agaricomycetes</taxon>
        <taxon>Polyporales</taxon>
        <taxon>Polyporaceae</taxon>
        <taxon>Lentinus</taxon>
    </lineage>
</organism>
<dbReference type="CDD" id="cd04301">
    <property type="entry name" value="NAT_SF"/>
    <property type="match status" value="1"/>
</dbReference>
<keyword evidence="4" id="KW-1185">Reference proteome</keyword>
<dbReference type="Proteomes" id="UP000313359">
    <property type="component" value="Unassembled WGS sequence"/>
</dbReference>
<feature type="domain" description="N-acetyltransferase" evidence="2">
    <location>
        <begin position="121"/>
        <end position="275"/>
    </location>
</feature>
<dbReference type="InterPro" id="IPR000182">
    <property type="entry name" value="GNAT_dom"/>
</dbReference>
<evidence type="ECO:0000259" key="2">
    <source>
        <dbReference type="PROSITE" id="PS51186"/>
    </source>
</evidence>
<proteinExistence type="predicted"/>
<dbReference type="PROSITE" id="PS51186">
    <property type="entry name" value="GNAT"/>
    <property type="match status" value="1"/>
</dbReference>
<dbReference type="PANTHER" id="PTHR43415:SF3">
    <property type="entry name" value="GNAT-FAMILY ACETYLTRANSFERASE"/>
    <property type="match status" value="1"/>
</dbReference>
<sequence length="451" mass="50117">MPFQTFVDVEDISSALPHDAFFGPANLENTIVLESAIDNIHVVDPTHLSSAWRQLSAVSVEAALAGRPDVYDFANNHCLLFAAIRSPVKVIIPDWLDIKTLEWLGLPLHEEIASHDSPIVLDNPTIFTQEFLEARRRERKTVDPDPPTDTVTSSPEKPPHNSEETPSQEENPNPIVMQWKTIGVVYVTMSSFPREVHVGISVLPPYRGRGYGMQACALAVQWAIETIDVHRVQARIMSSPERESAQRLFTALGFAHEGIQRGAVTDAGGAWADITHMGIVDVDWIVRKRRRAAPRNLWDELFERHQREREELLRWEAGVPRIRKTSSMETVRREPYTFSDTDIDTRSPSPVPLTSSVSPAASRAFPATAERQNDYDFNPDSKSGWRDVPPMLESETDDLFSDSEWVMGDLDSDCSVASGEPISRPLSAASSSSFGSVGTVATSSSGVQSRF</sequence>
<feature type="compositionally biased region" description="Low complexity" evidence="1">
    <location>
        <begin position="352"/>
        <end position="362"/>
    </location>
</feature>
<evidence type="ECO:0000313" key="4">
    <source>
        <dbReference type="Proteomes" id="UP000313359"/>
    </source>
</evidence>
<protein>
    <recommendedName>
        <fullName evidence="2">N-acetyltransferase domain-containing protein</fullName>
    </recommendedName>
</protein>
<dbReference type="AlphaFoldDB" id="A0A5C2S295"/>
<accession>A0A5C2S295</accession>
<name>A0A5C2S295_9APHY</name>
<feature type="compositionally biased region" description="Low complexity" evidence="1">
    <location>
        <begin position="427"/>
        <end position="451"/>
    </location>
</feature>
<dbReference type="Pfam" id="PF13302">
    <property type="entry name" value="Acetyltransf_3"/>
    <property type="match status" value="1"/>
</dbReference>
<dbReference type="Gene3D" id="3.40.630.30">
    <property type="match status" value="1"/>
</dbReference>
<dbReference type="InterPro" id="IPR016181">
    <property type="entry name" value="Acyl_CoA_acyltransferase"/>
</dbReference>
<dbReference type="GO" id="GO:0016747">
    <property type="term" value="F:acyltransferase activity, transferring groups other than amino-acyl groups"/>
    <property type="evidence" value="ECO:0007669"/>
    <property type="project" value="InterPro"/>
</dbReference>
<feature type="region of interest" description="Disordered" evidence="1">
    <location>
        <begin position="410"/>
        <end position="451"/>
    </location>
</feature>
<feature type="region of interest" description="Disordered" evidence="1">
    <location>
        <begin position="136"/>
        <end position="173"/>
    </location>
</feature>
<evidence type="ECO:0000256" key="1">
    <source>
        <dbReference type="SAM" id="MobiDB-lite"/>
    </source>
</evidence>